<reference evidence="2 3" key="1">
    <citation type="journal article" date="2023" name="bioRxiv">
        <title>An intranuclear bacterial parasite of deep-sea mussels expresses apoptosis inhibitors acquired from its host.</title>
        <authorList>
            <person name="Gonzalez Porras M.A."/>
            <person name="Assie A."/>
            <person name="Tietjen M."/>
            <person name="Violette M."/>
            <person name="Kleiner M."/>
            <person name="Gruber-Vodicka H."/>
            <person name="Dubilier N."/>
            <person name="Leisch N."/>
        </authorList>
    </citation>
    <scope>NUCLEOTIDE SEQUENCE [LARGE SCALE GENOMIC DNA]</scope>
    <source>
        <strain evidence="2">IAP13</strain>
    </source>
</reference>
<dbReference type="Pfam" id="PF05751">
    <property type="entry name" value="FixH"/>
    <property type="match status" value="1"/>
</dbReference>
<dbReference type="Proteomes" id="UP001178148">
    <property type="component" value="Unassembled WGS sequence"/>
</dbReference>
<keyword evidence="1" id="KW-1133">Transmembrane helix</keyword>
<protein>
    <submittedName>
        <fullName evidence="2">FixH family protein</fullName>
    </submittedName>
</protein>
<dbReference type="AlphaFoldDB" id="A0AA90SSD3"/>
<evidence type="ECO:0000256" key="1">
    <source>
        <dbReference type="SAM" id="Phobius"/>
    </source>
</evidence>
<name>A0AA90SSD3_9GAMM</name>
<sequence length="178" mass="19917">MSNALSRDVFTPWHAEPWAWFIVGIMMFSVSWGTFEVYLAFHNADSVVVDDYYKNGKAINADLTRDQNAQQQTIGATLVIDDLTGEVHVFLTSVSEDHPTQLKLSLLSPVFSSKDKVITLNRSISGDYIGQLQEQATGDYYVQLETFDQLIPEVGYESGWRISNKSTVIPGVSIKLGY</sequence>
<gene>
    <name evidence="2" type="ORF">QS748_04455</name>
</gene>
<proteinExistence type="predicted"/>
<keyword evidence="1" id="KW-0812">Transmembrane</keyword>
<keyword evidence="1" id="KW-0472">Membrane</keyword>
<comment type="caution">
    <text evidence="2">The sequence shown here is derived from an EMBL/GenBank/DDBJ whole genome shotgun (WGS) entry which is preliminary data.</text>
</comment>
<feature type="transmembrane region" description="Helical" evidence="1">
    <location>
        <begin position="20"/>
        <end position="41"/>
    </location>
</feature>
<accession>A0AA90SSD3</accession>
<organism evidence="2 3">
    <name type="scientific">Candidatus Endonucleibacter bathymodioli</name>
    <dbReference type="NCBI Taxonomy" id="539814"/>
    <lineage>
        <taxon>Bacteria</taxon>
        <taxon>Pseudomonadati</taxon>
        <taxon>Pseudomonadota</taxon>
        <taxon>Gammaproteobacteria</taxon>
        <taxon>Oceanospirillales</taxon>
        <taxon>Endozoicomonadaceae</taxon>
        <taxon>Candidatus Endonucleibacter</taxon>
    </lineage>
</organism>
<keyword evidence="3" id="KW-1185">Reference proteome</keyword>
<evidence type="ECO:0000313" key="3">
    <source>
        <dbReference type="Proteomes" id="UP001178148"/>
    </source>
</evidence>
<dbReference type="EMBL" id="JASXSV010000005">
    <property type="protein sequence ID" value="MDP0588465.1"/>
    <property type="molecule type" value="Genomic_DNA"/>
</dbReference>
<evidence type="ECO:0000313" key="2">
    <source>
        <dbReference type="EMBL" id="MDP0588465.1"/>
    </source>
</evidence>
<dbReference type="InterPro" id="IPR008620">
    <property type="entry name" value="FixH"/>
</dbReference>